<proteinExistence type="predicted"/>
<dbReference type="InterPro" id="IPR025406">
    <property type="entry name" value="DUF4132"/>
</dbReference>
<dbReference type="RefSeq" id="WP_229812781.1">
    <property type="nucleotide sequence ID" value="NZ_BMRE01000017.1"/>
</dbReference>
<sequence>MPKAWLRDALWRRDVEPLPPRFTVSQARAQEFRDWVAANGEEIAEVMAHPMSDQNLVRVLRDQLDGRPTPLGAALLARVAQLHKLSVHWWIAEYGLPFAAAAVVHCCAVVLLGYHNSQTDRSFKARLESAEGRHPDPTDVDGWNLVQIRTALAAADAATYDAAIAELEKVGTTALGQVARAFLVPTRHDWFEEANAHPPRRPGNWMTLGAVSTLEQLARLQSRDLTWSPIALHTALHALGPAIAPFVAEEFDDSRSDADRRRLALKVLAALPTDEAFAILLDRLDTKYVRPVLLSAMAAFPARAARLLAARAATNAEALQLLRAHLMSHPDLEPPTETAALLAEAEARMVPDAPASALPRVLAEAPWSHPRPQPKPLVLKDLPVPDAHISWLPGEREEWLGNGSHRVVELAAWQRAAEEMRAGRHNHHGLFENGPEELARPLLACWVPGDSWGAEDWGRRIAARFELDALPPLLRLAASNPHGCGMILLPYATAEVANLMANWLVRLKTAGAFAAAWLARHGEAAARLLLPAALGAASPQRGYAEFALRHLHLEIGVDVIAVAAAVRPEAGAAVRTLVEVDPLDVLPTKLPEIGDWADTRLLPQVLLADRTAALSAQAATNLLMTAALSKPDAVYAGLPMAVEVCDRESLAEFAWTVFTRWQAEDAPPKDGWALTALGWFGTDETVRRLAPLIRAWPGENAHAKAVTGLDVLAQIGTETALAHLNGIAEKVKFKALKARAQEKVADIAATLGLSRDQLSDRLVPSLGLDDAASLVIDYGSRQFTVGFDEQLKPYVLDPDGKRRKDLPKPGAKDDQEKAPLEHQRFAALKKDVRTVATDQIQRLERAMIAQRTWSAEEFHTVLAAHPLLWHLVRRLVWITDEGLSFRLAEDRTLANAEDDEITLPGDATVRVAHPVDLADTLEAWGEVFADYEILQPFPQLGRPTHSFAAGEPRVPQLHKYLDLPVPVGKILGLTKRGWVRGTPLDAGVEEWITRPLPAGGALVATLDPGIAVGAIDVFPEVKFTSLYFSATGEGHWTAPRDGGPDTFDVDPVTASELLSELESLHH</sequence>
<evidence type="ECO:0000256" key="1">
    <source>
        <dbReference type="SAM" id="MobiDB-lite"/>
    </source>
</evidence>
<feature type="domain" description="DUF4132" evidence="2">
    <location>
        <begin position="800"/>
        <end position="978"/>
    </location>
</feature>
<organism evidence="3 4">
    <name type="scientific">Lentzea flava</name>
    <dbReference type="NCBI Taxonomy" id="103732"/>
    <lineage>
        <taxon>Bacteria</taxon>
        <taxon>Bacillati</taxon>
        <taxon>Actinomycetota</taxon>
        <taxon>Actinomycetes</taxon>
        <taxon>Pseudonocardiales</taxon>
        <taxon>Pseudonocardiaceae</taxon>
        <taxon>Lentzea</taxon>
    </lineage>
</organism>
<feature type="compositionally biased region" description="Basic and acidic residues" evidence="1">
    <location>
        <begin position="798"/>
        <end position="819"/>
    </location>
</feature>
<name>A0ABQ2UMI9_9PSEU</name>
<feature type="region of interest" description="Disordered" evidence="1">
    <location>
        <begin position="796"/>
        <end position="819"/>
    </location>
</feature>
<reference evidence="4" key="1">
    <citation type="journal article" date="2019" name="Int. J. Syst. Evol. Microbiol.">
        <title>The Global Catalogue of Microorganisms (GCM) 10K type strain sequencing project: providing services to taxonomists for standard genome sequencing and annotation.</title>
        <authorList>
            <consortium name="The Broad Institute Genomics Platform"/>
            <consortium name="The Broad Institute Genome Sequencing Center for Infectious Disease"/>
            <person name="Wu L."/>
            <person name="Ma J."/>
        </authorList>
    </citation>
    <scope>NUCLEOTIDE SEQUENCE [LARGE SCALE GENOMIC DNA]</scope>
    <source>
        <strain evidence="4">JCM 3296</strain>
    </source>
</reference>
<dbReference type="EMBL" id="BMRE01000017">
    <property type="protein sequence ID" value="GGU45011.1"/>
    <property type="molecule type" value="Genomic_DNA"/>
</dbReference>
<accession>A0ABQ2UMI9</accession>
<evidence type="ECO:0000313" key="4">
    <source>
        <dbReference type="Proteomes" id="UP000649573"/>
    </source>
</evidence>
<evidence type="ECO:0000259" key="2">
    <source>
        <dbReference type="Pfam" id="PF13569"/>
    </source>
</evidence>
<comment type="caution">
    <text evidence="3">The sequence shown here is derived from an EMBL/GenBank/DDBJ whole genome shotgun (WGS) entry which is preliminary data.</text>
</comment>
<dbReference type="Proteomes" id="UP000649573">
    <property type="component" value="Unassembled WGS sequence"/>
</dbReference>
<protein>
    <recommendedName>
        <fullName evidence="2">DUF4132 domain-containing protein</fullName>
    </recommendedName>
</protein>
<keyword evidence="4" id="KW-1185">Reference proteome</keyword>
<dbReference type="Pfam" id="PF13569">
    <property type="entry name" value="DUF4132"/>
    <property type="match status" value="1"/>
</dbReference>
<gene>
    <name evidence="3" type="ORF">GCM10010178_41940</name>
</gene>
<evidence type="ECO:0000313" key="3">
    <source>
        <dbReference type="EMBL" id="GGU45011.1"/>
    </source>
</evidence>